<dbReference type="InterPro" id="IPR022353">
    <property type="entry name" value="Insulin_CS"/>
</dbReference>
<dbReference type="InterPro" id="IPR016179">
    <property type="entry name" value="Insulin-like"/>
</dbReference>
<evidence type="ECO:0000313" key="5">
    <source>
        <dbReference type="Proteomes" id="UP001159427"/>
    </source>
</evidence>
<feature type="signal peptide" evidence="2">
    <location>
        <begin position="1"/>
        <end position="22"/>
    </location>
</feature>
<evidence type="ECO:0000313" key="4">
    <source>
        <dbReference type="EMBL" id="CAH3036565.1"/>
    </source>
</evidence>
<dbReference type="InterPro" id="IPR036438">
    <property type="entry name" value="Insulin-like_sf"/>
</dbReference>
<accession>A0ABN8N102</accession>
<dbReference type="InterPro" id="IPR022352">
    <property type="entry name" value="Ins/IGF/rlx"/>
</dbReference>
<sequence>MKLMKVLCCNVFLLAYIATCYSQSQNIKPCALVPTRADCLKVHEVPRTPTPWVICGSGIKTTVEHLCGLRVKREAPKDVLLRKKSASQFLSPHRRTKRSFNAVEECCDEGCTLEELREYCPLI</sequence>
<evidence type="ECO:0000256" key="1">
    <source>
        <dbReference type="ARBA" id="ARBA00009034"/>
    </source>
</evidence>
<organism evidence="4 5">
    <name type="scientific">Porites evermanni</name>
    <dbReference type="NCBI Taxonomy" id="104178"/>
    <lineage>
        <taxon>Eukaryota</taxon>
        <taxon>Metazoa</taxon>
        <taxon>Cnidaria</taxon>
        <taxon>Anthozoa</taxon>
        <taxon>Hexacorallia</taxon>
        <taxon>Scleractinia</taxon>
        <taxon>Fungiina</taxon>
        <taxon>Poritidae</taxon>
        <taxon>Porites</taxon>
    </lineage>
</organism>
<name>A0ABN8N102_9CNID</name>
<dbReference type="PROSITE" id="PS00262">
    <property type="entry name" value="INSULIN"/>
    <property type="match status" value="1"/>
</dbReference>
<proteinExistence type="inferred from homology"/>
<comment type="similarity">
    <text evidence="1">Belongs to the insulin family.</text>
</comment>
<reference evidence="4 5" key="1">
    <citation type="submission" date="2022-05" db="EMBL/GenBank/DDBJ databases">
        <authorList>
            <consortium name="Genoscope - CEA"/>
            <person name="William W."/>
        </authorList>
    </citation>
    <scope>NUCLEOTIDE SEQUENCE [LARGE SCALE GENOMIC DNA]</scope>
</reference>
<feature type="chain" id="PRO_5045470952" description="Insulin-like domain-containing protein" evidence="2">
    <location>
        <begin position="23"/>
        <end position="123"/>
    </location>
</feature>
<protein>
    <recommendedName>
        <fullName evidence="3">Insulin-like domain-containing protein</fullName>
    </recommendedName>
</protein>
<dbReference type="PRINTS" id="PR00276">
    <property type="entry name" value="INSULINFAMLY"/>
</dbReference>
<comment type="caution">
    <text evidence="4">The sequence shown here is derived from an EMBL/GenBank/DDBJ whole genome shotgun (WGS) entry which is preliminary data.</text>
</comment>
<dbReference type="Proteomes" id="UP001159427">
    <property type="component" value="Unassembled WGS sequence"/>
</dbReference>
<keyword evidence="5" id="KW-1185">Reference proteome</keyword>
<dbReference type="Gene3D" id="1.10.100.10">
    <property type="entry name" value="Insulin-like"/>
    <property type="match status" value="1"/>
</dbReference>
<keyword evidence="2" id="KW-0732">Signal</keyword>
<dbReference type="EMBL" id="CALNXI010000701">
    <property type="protein sequence ID" value="CAH3036565.1"/>
    <property type="molecule type" value="Genomic_DNA"/>
</dbReference>
<evidence type="ECO:0000256" key="2">
    <source>
        <dbReference type="SAM" id="SignalP"/>
    </source>
</evidence>
<dbReference type="SUPFAM" id="SSF56994">
    <property type="entry name" value="Insulin-like"/>
    <property type="match status" value="1"/>
</dbReference>
<evidence type="ECO:0000259" key="3">
    <source>
        <dbReference type="Pfam" id="PF00049"/>
    </source>
</evidence>
<dbReference type="Pfam" id="PF00049">
    <property type="entry name" value="Insulin"/>
    <property type="match status" value="1"/>
</dbReference>
<feature type="domain" description="Insulin-like" evidence="3">
    <location>
        <begin position="54"/>
        <end position="120"/>
    </location>
</feature>
<gene>
    <name evidence="4" type="ORF">PEVE_00039649</name>
</gene>